<name>S5M785_9CAUD</name>
<sequence>MLVFLYYLMEEKGGNLMYGSRTLDEAFDAACTLSKIDKTKIIETFKND</sequence>
<dbReference type="EMBL" id="KF381361">
    <property type="protein sequence ID" value="AGR47921.2"/>
    <property type="molecule type" value="Genomic_DNA"/>
</dbReference>
<evidence type="ECO:0000313" key="2">
    <source>
        <dbReference type="Proteomes" id="UP000015089"/>
    </source>
</evidence>
<proteinExistence type="predicted"/>
<dbReference type="GeneID" id="24422907"/>
<dbReference type="Proteomes" id="UP000015089">
    <property type="component" value="Segment"/>
</dbReference>
<evidence type="ECO:0000313" key="1">
    <source>
        <dbReference type="EMBL" id="AGR47921.2"/>
    </source>
</evidence>
<gene>
    <name evidence="1" type="ORF">SmphiM12_289</name>
</gene>
<reference evidence="1 2" key="1">
    <citation type="journal article" date="2014" name="Virology">
        <title>The genome, proteome and phylogenetic analysis of Sinorhizobium meliloti phage PhiM12, the founder of a new group of T4-superfamily phages.</title>
        <authorList>
            <person name="Brewer T.E."/>
            <person name="Elizabeth Stroupe M."/>
            <person name="Jones K.M."/>
        </authorList>
    </citation>
    <scope>NUCLEOTIDE SEQUENCE [LARGE SCALE GENOMIC DNA]</scope>
</reference>
<dbReference type="RefSeq" id="YP_009143141.1">
    <property type="nucleotide sequence ID" value="NC_027204.1"/>
</dbReference>
<organism evidence="1 2">
    <name type="scientific">Sinorhizobium phage phiM12</name>
    <dbReference type="NCBI Taxonomy" id="1357423"/>
    <lineage>
        <taxon>Viruses</taxon>
        <taxon>Duplodnaviria</taxon>
        <taxon>Heunggongvirae</taxon>
        <taxon>Uroviricota</taxon>
        <taxon>Caudoviricetes</taxon>
        <taxon>Emdodecavirus</taxon>
        <taxon>Emdodecavirus M12</taxon>
    </lineage>
</organism>
<accession>S5M785</accession>
<reference evidence="1 2" key="2">
    <citation type="journal article" date="2014" name="Virology">
        <title>The structure of Sinorhizobium meliloti phage PhiM12, which has a novel T=19l triangulation number and is the founder of a new group of T4-superfamily phages.</title>
        <authorList>
            <person name="Stroupe M.E."/>
            <person name="Brewer T.E."/>
            <person name="Sousa D.R."/>
            <person name="Jones K.M."/>
        </authorList>
    </citation>
    <scope>NUCLEOTIDE SEQUENCE [LARGE SCALE GENOMIC DNA]</scope>
</reference>
<keyword evidence="2" id="KW-1185">Reference proteome</keyword>
<dbReference type="KEGG" id="vg:24422907"/>
<protein>
    <submittedName>
        <fullName evidence="1">Uncharacterized protein</fullName>
    </submittedName>
</protein>